<feature type="domain" description="LysM" evidence="1">
    <location>
        <begin position="55"/>
        <end position="99"/>
    </location>
</feature>
<dbReference type="AlphaFoldDB" id="A0A8J2Z2B4"/>
<dbReference type="InterPro" id="IPR050570">
    <property type="entry name" value="Cell_wall_metabolism_enzyme"/>
</dbReference>
<evidence type="ECO:0000259" key="1">
    <source>
        <dbReference type="PROSITE" id="PS51782"/>
    </source>
</evidence>
<dbReference type="Gene3D" id="3.10.350.10">
    <property type="entry name" value="LysM domain"/>
    <property type="match status" value="2"/>
</dbReference>
<dbReference type="InterPro" id="IPR036779">
    <property type="entry name" value="LysM_dom_sf"/>
</dbReference>
<dbReference type="InterPro" id="IPR018392">
    <property type="entry name" value="LysM"/>
</dbReference>
<dbReference type="CDD" id="cd12797">
    <property type="entry name" value="M23_peptidase"/>
    <property type="match status" value="1"/>
</dbReference>
<dbReference type="EMBL" id="BMJS01000001">
    <property type="protein sequence ID" value="GGF88844.1"/>
    <property type="molecule type" value="Genomic_DNA"/>
</dbReference>
<reference evidence="2" key="1">
    <citation type="journal article" date="2014" name="Int. J. Syst. Evol. Microbiol.">
        <title>Complete genome sequence of Corynebacterium casei LMG S-19264T (=DSM 44701T), isolated from a smear-ripened cheese.</title>
        <authorList>
            <consortium name="US DOE Joint Genome Institute (JGI-PGF)"/>
            <person name="Walter F."/>
            <person name="Albersmeier A."/>
            <person name="Kalinowski J."/>
            <person name="Ruckert C."/>
        </authorList>
    </citation>
    <scope>NUCLEOTIDE SEQUENCE</scope>
    <source>
        <strain evidence="2">CGMCC 1.15758</strain>
    </source>
</reference>
<dbReference type="InterPro" id="IPR016047">
    <property type="entry name" value="M23ase_b-sheet_dom"/>
</dbReference>
<evidence type="ECO:0000313" key="2">
    <source>
        <dbReference type="EMBL" id="GGF88844.1"/>
    </source>
</evidence>
<organism evidence="2 3">
    <name type="scientific">Cysteiniphilum litorale</name>
    <dbReference type="NCBI Taxonomy" id="2056700"/>
    <lineage>
        <taxon>Bacteria</taxon>
        <taxon>Pseudomonadati</taxon>
        <taxon>Pseudomonadota</taxon>
        <taxon>Gammaproteobacteria</taxon>
        <taxon>Thiotrichales</taxon>
        <taxon>Fastidiosibacteraceae</taxon>
        <taxon>Cysteiniphilum</taxon>
    </lineage>
</organism>
<dbReference type="PROSITE" id="PS51257">
    <property type="entry name" value="PROKAR_LIPOPROTEIN"/>
    <property type="match status" value="1"/>
</dbReference>
<dbReference type="GO" id="GO:0004222">
    <property type="term" value="F:metalloendopeptidase activity"/>
    <property type="evidence" value="ECO:0007669"/>
    <property type="project" value="TreeGrafter"/>
</dbReference>
<dbReference type="Pfam" id="PF01476">
    <property type="entry name" value="LysM"/>
    <property type="match status" value="2"/>
</dbReference>
<dbReference type="SMART" id="SM00257">
    <property type="entry name" value="LysM"/>
    <property type="match status" value="2"/>
</dbReference>
<name>A0A8J2Z2B4_9GAMM</name>
<dbReference type="PROSITE" id="PS51782">
    <property type="entry name" value="LYSM"/>
    <property type="match status" value="2"/>
</dbReference>
<accession>A0A8J2Z2B4</accession>
<dbReference type="Pfam" id="PF01551">
    <property type="entry name" value="Peptidase_M23"/>
    <property type="match status" value="1"/>
</dbReference>
<dbReference type="Proteomes" id="UP000636949">
    <property type="component" value="Unassembled WGS sequence"/>
</dbReference>
<reference evidence="2" key="2">
    <citation type="submission" date="2020-09" db="EMBL/GenBank/DDBJ databases">
        <authorList>
            <person name="Sun Q."/>
            <person name="Zhou Y."/>
        </authorList>
    </citation>
    <scope>NUCLEOTIDE SEQUENCE</scope>
    <source>
        <strain evidence="2">CGMCC 1.15758</strain>
    </source>
</reference>
<dbReference type="OrthoDB" id="9793746at2"/>
<dbReference type="InterPro" id="IPR011055">
    <property type="entry name" value="Dup_hybrid_motif"/>
</dbReference>
<gene>
    <name evidence="2" type="ORF">GCM10010995_02600</name>
</gene>
<dbReference type="SUPFAM" id="SSF54106">
    <property type="entry name" value="LysM domain"/>
    <property type="match status" value="1"/>
</dbReference>
<proteinExistence type="predicted"/>
<keyword evidence="3" id="KW-1185">Reference proteome</keyword>
<dbReference type="PANTHER" id="PTHR21666:SF270">
    <property type="entry name" value="MUREIN HYDROLASE ACTIVATOR ENVC"/>
    <property type="match status" value="1"/>
</dbReference>
<dbReference type="PANTHER" id="PTHR21666">
    <property type="entry name" value="PEPTIDASE-RELATED"/>
    <property type="match status" value="1"/>
</dbReference>
<comment type="caution">
    <text evidence="2">The sequence shown here is derived from an EMBL/GenBank/DDBJ whole genome shotgun (WGS) entry which is preliminary data.</text>
</comment>
<protein>
    <recommendedName>
        <fullName evidence="1">LysM domain-containing protein</fullName>
    </recommendedName>
</protein>
<dbReference type="CDD" id="cd00118">
    <property type="entry name" value="LysM"/>
    <property type="match status" value="2"/>
</dbReference>
<dbReference type="SUPFAM" id="SSF51261">
    <property type="entry name" value="Duplicated hybrid motif"/>
    <property type="match status" value="1"/>
</dbReference>
<evidence type="ECO:0000313" key="3">
    <source>
        <dbReference type="Proteomes" id="UP000636949"/>
    </source>
</evidence>
<dbReference type="Gene3D" id="2.70.70.10">
    <property type="entry name" value="Glucose Permease (Domain IIA)"/>
    <property type="match status" value="1"/>
</dbReference>
<sequence length="465" mass="49733">MEIDPIKRAYVIKKIKKIVALTTAVLVLSGCSAINQFFNGQQQSAPVTNIPTQQTYYTVQISDSLYDISRRFNVTERTLILWNKLKSPYVLTPGSTIRVGPLPGEKIRRDGQMYTYQGGVLVPVGTNNPVANTSSIGTGSKVSAVSETTSVSNQHASNIPVIDPNAAPVAQSQSAQSAPVVATAQDKVINQDKELDMHDLAQNDDNVGVVTHRIAKSKTGFYIVQSGDSLLEIAVANDVSLSDIQAWNDIKEPSMIYVGEKLRVTAPEQHSSAEPKAVIVKNAVHEPVPKAKLAKAATVDVNKENKATEPKAAKSPVATMATPVTAEKTKTKPTTAKASLPSGKTVAGISWQWPLKESAKFDKDGIDQQREIDVPQGTEVYAAATGSVLYAGVGMGGYGQMVIVSHKDGYISAYNNLSSINVKESQDVTQGALLGAVGKFNGASALGFEIRQNGNVEKLSQFYAF</sequence>
<feature type="domain" description="LysM" evidence="1">
    <location>
        <begin position="220"/>
        <end position="264"/>
    </location>
</feature>